<gene>
    <name evidence="1" type="ORF">SAMN05421736_101933</name>
</gene>
<dbReference type="AlphaFoldDB" id="A0A1H3IUP7"/>
<proteinExistence type="predicted"/>
<protein>
    <submittedName>
        <fullName evidence="1">Uncharacterized protein</fullName>
    </submittedName>
</protein>
<organism evidence="1 2">
    <name type="scientific">Evansella caseinilytica</name>
    <dbReference type="NCBI Taxonomy" id="1503961"/>
    <lineage>
        <taxon>Bacteria</taxon>
        <taxon>Bacillati</taxon>
        <taxon>Bacillota</taxon>
        <taxon>Bacilli</taxon>
        <taxon>Bacillales</taxon>
        <taxon>Bacillaceae</taxon>
        <taxon>Evansella</taxon>
    </lineage>
</organism>
<accession>A0A1H3IUP7</accession>
<reference evidence="2" key="1">
    <citation type="submission" date="2016-10" db="EMBL/GenBank/DDBJ databases">
        <authorList>
            <person name="Varghese N."/>
            <person name="Submissions S."/>
        </authorList>
    </citation>
    <scope>NUCLEOTIDE SEQUENCE [LARGE SCALE GENOMIC DNA]</scope>
    <source>
        <strain evidence="2">SP</strain>
    </source>
</reference>
<dbReference type="STRING" id="1503961.SAMN05421736_101933"/>
<dbReference type="Proteomes" id="UP000198935">
    <property type="component" value="Unassembled WGS sequence"/>
</dbReference>
<evidence type="ECO:0000313" key="1">
    <source>
        <dbReference type="EMBL" id="SDY31410.1"/>
    </source>
</evidence>
<name>A0A1H3IUP7_9BACI</name>
<evidence type="ECO:0000313" key="2">
    <source>
        <dbReference type="Proteomes" id="UP000198935"/>
    </source>
</evidence>
<sequence length="110" mass="12887">MKQALLPKNFIRKLAKYGFVMNDFQPLVKRVRNGAYTPFLTVFSPCFIRCSWYRETIVLLNQPGWKHQSRRLANERGGMNFYKKYHLNPASVYPDNPLICITILNTKSDS</sequence>
<dbReference type="EMBL" id="FNPI01000001">
    <property type="protein sequence ID" value="SDY31410.1"/>
    <property type="molecule type" value="Genomic_DNA"/>
</dbReference>
<keyword evidence="2" id="KW-1185">Reference proteome</keyword>